<dbReference type="EMBL" id="AAPH01000002">
    <property type="protein sequence ID" value="EAS45055.1"/>
    <property type="molecule type" value="Genomic_DNA"/>
</dbReference>
<dbReference type="RefSeq" id="WP_006232174.1">
    <property type="nucleotide sequence ID" value="NZ_CH724135.1"/>
</dbReference>
<organism evidence="1 2">
    <name type="scientific">Photobacterium profundum 3TCK</name>
    <dbReference type="NCBI Taxonomy" id="314280"/>
    <lineage>
        <taxon>Bacteria</taxon>
        <taxon>Pseudomonadati</taxon>
        <taxon>Pseudomonadota</taxon>
        <taxon>Gammaproteobacteria</taxon>
        <taxon>Vibrionales</taxon>
        <taxon>Vibrionaceae</taxon>
        <taxon>Photobacterium</taxon>
    </lineage>
</organism>
<gene>
    <name evidence="1" type="ORF">P3TCK_21265</name>
</gene>
<evidence type="ECO:0000313" key="2">
    <source>
        <dbReference type="Proteomes" id="UP000003789"/>
    </source>
</evidence>
<dbReference type="AlphaFoldDB" id="Q1Z8Q3"/>
<dbReference type="Proteomes" id="UP000003789">
    <property type="component" value="Unassembled WGS sequence"/>
</dbReference>
<comment type="caution">
    <text evidence="1">The sequence shown here is derived from an EMBL/GenBank/DDBJ whole genome shotgun (WGS) entry which is preliminary data.</text>
</comment>
<sequence length="48" mass="6011">MERKMLKRNISYMEKEICEMKRELDLLDEKYKEHQELELVPSKMLEHD</sequence>
<evidence type="ECO:0000313" key="1">
    <source>
        <dbReference type="EMBL" id="EAS45055.1"/>
    </source>
</evidence>
<protein>
    <submittedName>
        <fullName evidence="1">Uncharacterized protein</fullName>
    </submittedName>
</protein>
<accession>Q1Z8Q3</accession>
<proteinExistence type="predicted"/>
<reference evidence="1 2" key="1">
    <citation type="submission" date="2006-03" db="EMBL/GenBank/DDBJ databases">
        <authorList>
            <person name="Bartlett D.H."/>
            <person name="Valle G."/>
            <person name="Lauro F.M."/>
            <person name="Vezzi A."/>
            <person name="Simonato F."/>
            <person name="Eloe E."/>
            <person name="Vitulo N."/>
            <person name="Stratton T.K."/>
            <person name="D'angelo M."/>
            <person name="Ferriera S."/>
            <person name="Johnson J."/>
            <person name="Kravitz S."/>
            <person name="Beeson K."/>
            <person name="Sutton G."/>
            <person name="Rogers Y."/>
            <person name="Friedman R."/>
            <person name="Frazier M."/>
            <person name="Venter J.C."/>
        </authorList>
    </citation>
    <scope>NUCLEOTIDE SEQUENCE [LARGE SCALE GENOMIC DNA]</scope>
    <source>
        <strain evidence="1 2">3TCK</strain>
    </source>
</reference>
<name>Q1Z8Q3_9GAMM</name>
<dbReference type="HOGENOM" id="CLU_3156109_0_0_6"/>